<gene>
    <name evidence="8" type="ORF">PPENT_87.1.T0320045</name>
</gene>
<dbReference type="PANTHER" id="PTHR14155">
    <property type="entry name" value="RING FINGER DOMAIN-CONTAINING"/>
    <property type="match status" value="1"/>
</dbReference>
<keyword evidence="3" id="KW-0862">Zinc</keyword>
<evidence type="ECO:0000256" key="2">
    <source>
        <dbReference type="ARBA" id="ARBA00022771"/>
    </source>
</evidence>
<dbReference type="PANTHER" id="PTHR14155:SF627">
    <property type="entry name" value="OS06G0192800 PROTEIN"/>
    <property type="match status" value="1"/>
</dbReference>
<evidence type="ECO:0000259" key="7">
    <source>
        <dbReference type="PROSITE" id="PS50089"/>
    </source>
</evidence>
<dbReference type="PROSITE" id="PS50089">
    <property type="entry name" value="ZF_RING_2"/>
    <property type="match status" value="1"/>
</dbReference>
<keyword evidence="6" id="KW-1133">Transmembrane helix</keyword>
<dbReference type="OrthoDB" id="305903at2759"/>
<dbReference type="InterPro" id="IPR053238">
    <property type="entry name" value="RING-H2_zinc_finger"/>
</dbReference>
<protein>
    <recommendedName>
        <fullName evidence="7">RING-type domain-containing protein</fullName>
    </recommendedName>
</protein>
<accession>A0A8S1U7G1</accession>
<evidence type="ECO:0000313" key="9">
    <source>
        <dbReference type="Proteomes" id="UP000689195"/>
    </source>
</evidence>
<sequence>MILLTILIGFSYALVMKSTHTTRGFNAIEIDLNNYDEFTLGQSTIVISLTYNPITSYPILSYCSITNLNIIKTIISSISQVKTQIESNKKQCIFDNNAILNYQSKQQIMLYDYNQEESEWIYNKFSIFGMKERKFSIYIFSSEETEYEITIANQEPLTCFSKSCNNIGFCSKSQPSFCICNENQFGTNCQISSRSYKGNGQETISLESQKETLISIPLNQSSINSLDININANQKIDCFLACQFEKDYLPFYDSQFYDLNKLDIGKITYSSEKIKECLNLFYEINKELSQQMTPKLLLLFYNKQATNVLINMSVDISNNDQGDDKIIYYILAGAFSSLILAFVLIGCALICRRRINKFEQYSTDRRNSTEKSQKEGKFHERQFSGDFIPVELYEQVIQEYPGLNVITECQICLVEFENQDLVKLTYCLHLFHQSCLDEWRKKLQICPVCRGDLTKQKYKERQKDQEIYQFGVIAGDDIQIDNKKIEEIIKREQRIKQLQFAQSTSVINTMKENSPSPSSGEPLRLKFQQKQQK</sequence>
<name>A0A8S1U7G1_9CILI</name>
<dbReference type="Proteomes" id="UP000689195">
    <property type="component" value="Unassembled WGS sequence"/>
</dbReference>
<organism evidence="8 9">
    <name type="scientific">Paramecium pentaurelia</name>
    <dbReference type="NCBI Taxonomy" id="43138"/>
    <lineage>
        <taxon>Eukaryota</taxon>
        <taxon>Sar</taxon>
        <taxon>Alveolata</taxon>
        <taxon>Ciliophora</taxon>
        <taxon>Intramacronucleata</taxon>
        <taxon>Oligohymenophorea</taxon>
        <taxon>Peniculida</taxon>
        <taxon>Parameciidae</taxon>
        <taxon>Paramecium</taxon>
    </lineage>
</organism>
<feature type="transmembrane region" description="Helical" evidence="6">
    <location>
        <begin position="326"/>
        <end position="351"/>
    </location>
</feature>
<feature type="compositionally biased region" description="Polar residues" evidence="5">
    <location>
        <begin position="508"/>
        <end position="519"/>
    </location>
</feature>
<dbReference type="PROSITE" id="PS00022">
    <property type="entry name" value="EGF_1"/>
    <property type="match status" value="1"/>
</dbReference>
<keyword evidence="6" id="KW-0812">Transmembrane</keyword>
<keyword evidence="1" id="KW-0479">Metal-binding</keyword>
<evidence type="ECO:0000256" key="3">
    <source>
        <dbReference type="ARBA" id="ARBA00022833"/>
    </source>
</evidence>
<feature type="domain" description="RING-type" evidence="7">
    <location>
        <begin position="409"/>
        <end position="450"/>
    </location>
</feature>
<dbReference type="Pfam" id="PF13639">
    <property type="entry name" value="zf-RING_2"/>
    <property type="match status" value="1"/>
</dbReference>
<feature type="region of interest" description="Disordered" evidence="5">
    <location>
        <begin position="508"/>
        <end position="533"/>
    </location>
</feature>
<keyword evidence="2 4" id="KW-0863">Zinc-finger</keyword>
<evidence type="ECO:0000256" key="6">
    <source>
        <dbReference type="SAM" id="Phobius"/>
    </source>
</evidence>
<evidence type="ECO:0000256" key="1">
    <source>
        <dbReference type="ARBA" id="ARBA00022723"/>
    </source>
</evidence>
<keyword evidence="9" id="KW-1185">Reference proteome</keyword>
<proteinExistence type="predicted"/>
<dbReference type="EMBL" id="CAJJDO010000032">
    <property type="protein sequence ID" value="CAD8158596.1"/>
    <property type="molecule type" value="Genomic_DNA"/>
</dbReference>
<dbReference type="InterPro" id="IPR000742">
    <property type="entry name" value="EGF"/>
</dbReference>
<reference evidence="8" key="1">
    <citation type="submission" date="2021-01" db="EMBL/GenBank/DDBJ databases">
        <authorList>
            <consortium name="Genoscope - CEA"/>
            <person name="William W."/>
        </authorList>
    </citation>
    <scope>NUCLEOTIDE SEQUENCE</scope>
</reference>
<evidence type="ECO:0000256" key="5">
    <source>
        <dbReference type="SAM" id="MobiDB-lite"/>
    </source>
</evidence>
<evidence type="ECO:0000256" key="4">
    <source>
        <dbReference type="PROSITE-ProRule" id="PRU00175"/>
    </source>
</evidence>
<evidence type="ECO:0000313" key="8">
    <source>
        <dbReference type="EMBL" id="CAD8158596.1"/>
    </source>
</evidence>
<dbReference type="SMART" id="SM00184">
    <property type="entry name" value="RING"/>
    <property type="match status" value="1"/>
</dbReference>
<dbReference type="InterPro" id="IPR001841">
    <property type="entry name" value="Znf_RING"/>
</dbReference>
<comment type="caution">
    <text evidence="8">The sequence shown here is derived from an EMBL/GenBank/DDBJ whole genome shotgun (WGS) entry which is preliminary data.</text>
</comment>
<dbReference type="GO" id="GO:0008270">
    <property type="term" value="F:zinc ion binding"/>
    <property type="evidence" value="ECO:0007669"/>
    <property type="project" value="UniProtKB-KW"/>
</dbReference>
<dbReference type="AlphaFoldDB" id="A0A8S1U7G1"/>
<dbReference type="FunFam" id="3.30.40.10:FF:001281">
    <property type="entry name" value="Uncharacterized protein"/>
    <property type="match status" value="1"/>
</dbReference>
<keyword evidence="6" id="KW-0472">Membrane</keyword>